<organism evidence="6 7">
    <name type="scientific">Prochlorococcus marinus (strain MIT 9515)</name>
    <dbReference type="NCBI Taxonomy" id="167542"/>
    <lineage>
        <taxon>Bacteria</taxon>
        <taxon>Bacillati</taxon>
        <taxon>Cyanobacteriota</taxon>
        <taxon>Cyanophyceae</taxon>
        <taxon>Synechococcales</taxon>
        <taxon>Prochlorococcaceae</taxon>
        <taxon>Prochlorococcus</taxon>
    </lineage>
</organism>
<feature type="domain" description="Plastid division protein CDP1-like 1st alpha solenoid" evidence="5">
    <location>
        <begin position="79"/>
        <end position="222"/>
    </location>
</feature>
<evidence type="ECO:0000313" key="6">
    <source>
        <dbReference type="EMBL" id="ABM72655.1"/>
    </source>
</evidence>
<dbReference type="InterPro" id="IPR058032">
    <property type="entry name" value="CDP1-like_a_solenoid_1"/>
</dbReference>
<evidence type="ECO:0000313" key="7">
    <source>
        <dbReference type="Proteomes" id="UP000001589"/>
    </source>
</evidence>
<gene>
    <name evidence="6" type="ordered locus">P9515_14481</name>
</gene>
<dbReference type="InterPro" id="IPR036869">
    <property type="entry name" value="J_dom_sf"/>
</dbReference>
<proteinExistence type="predicted"/>
<evidence type="ECO:0000259" key="3">
    <source>
        <dbReference type="Pfam" id="PF13355"/>
    </source>
</evidence>
<name>A2BXZ4_PROM5</name>
<dbReference type="InterPro" id="IPR044685">
    <property type="entry name" value="CPD1-like"/>
</dbReference>
<evidence type="ECO:0000256" key="2">
    <source>
        <dbReference type="SAM" id="Phobius"/>
    </source>
</evidence>
<protein>
    <submittedName>
        <fullName evidence="6">Uncharacterized protein</fullName>
    </submittedName>
</protein>
<evidence type="ECO:0000256" key="1">
    <source>
        <dbReference type="SAM" id="MobiDB-lite"/>
    </source>
</evidence>
<dbReference type="RefSeq" id="WP_011820752.1">
    <property type="nucleotide sequence ID" value="NC_008817.1"/>
</dbReference>
<keyword evidence="2" id="KW-1133">Transmembrane helix</keyword>
<sequence length="705" mass="80845">MELPLDHFRLIGVSPSATSEEILRAFQLRLDKTPDVGFTNEVLTQRSELLRLTADLLTDPDSRREYENLLLNGAVGLDLASNREVAGLILLWESGFPKEAFKITRKALQPPQTPALGSSREADLTLLSALTSRDAAIQEQEQRSYSNAADFLQEGIQLLQRMGKLGELRKNLEEDLVSLLPYRILDLLSRDLNENESHKKGISMLENLIIKRGGLEGKNKSEYNNYLNQQEFESFFQQIKPFLTVREQIDLFLELQKRGSNEAGFLAFLSLTALGFARRKPEKLFEARKILKKLNLSGLDSMPLIGCLDLLLADIDQSSARFLSSSDDKLREWLNNYPGEKLEAICIFCKNWLENDVLVGYRDIDLKEIDLDSWFQDREIQEFIEQLEQKSNKTILKSRLQNQTYFKPQESSEDLDSTPEINSSNFEEGRLPFPGGFRQDQEQKEFIDDNSQTEEIIKNKFIDFYKYAIEKIAELKFVFGEALEKNKMFNKSPYLAYLYAFLILFAFGLGIGFLRNTSKKPLQENQISDNSLLLNENKINFLNKDLNQNDKKKDTNKSKIIIPSSTEKISFLGEEITTASPSLEQIKYIIKNWLNNKSDFLSGKSQINLSKIVQKDLINRLSSERQLDIQKGIYKNISTDIKNIVLLTQTASRIAVSVDLEYTEKIFKTDGELINETTFTPFLKVKYILGFSNNSWKLVDYISGV</sequence>
<feature type="domain" description="Plastid division protein CDP1-like 2nd alpha solenoid" evidence="4">
    <location>
        <begin position="243"/>
        <end position="394"/>
    </location>
</feature>
<feature type="domain" description="Plastid division protein CDP1-like IMS" evidence="3">
    <location>
        <begin position="589"/>
        <end position="698"/>
    </location>
</feature>
<dbReference type="HOGENOM" id="CLU_414962_0_0_3"/>
<dbReference type="SUPFAM" id="SSF46565">
    <property type="entry name" value="Chaperone J-domain"/>
    <property type="match status" value="1"/>
</dbReference>
<dbReference type="KEGG" id="pmc:P9515_14481"/>
<evidence type="ECO:0000259" key="4">
    <source>
        <dbReference type="Pfam" id="PF23468"/>
    </source>
</evidence>
<dbReference type="PANTHER" id="PTHR33925">
    <property type="entry name" value="PLASTID DIVISION PROTEIN CDP1, CHLOROPLASTIC-RELATED"/>
    <property type="match status" value="1"/>
</dbReference>
<dbReference type="PANTHER" id="PTHR33925:SF1">
    <property type="entry name" value="PROTEIN ACCUMULATION AND REPLICATION OF CHLOROPLASTS 6, CHLOROPLASTIC"/>
    <property type="match status" value="1"/>
</dbReference>
<dbReference type="Proteomes" id="UP000001589">
    <property type="component" value="Chromosome"/>
</dbReference>
<feature type="transmembrane region" description="Helical" evidence="2">
    <location>
        <begin position="494"/>
        <end position="514"/>
    </location>
</feature>
<dbReference type="InterPro" id="IPR057137">
    <property type="entry name" value="CDP1-like_a_solenoid_2"/>
</dbReference>
<feature type="region of interest" description="Disordered" evidence="1">
    <location>
        <begin position="407"/>
        <end position="437"/>
    </location>
</feature>
<dbReference type="GeneID" id="60202049"/>
<dbReference type="eggNOG" id="COG0484">
    <property type="taxonomic scope" value="Bacteria"/>
</dbReference>
<dbReference type="EMBL" id="CP000552">
    <property type="protein sequence ID" value="ABM72655.1"/>
    <property type="molecule type" value="Genomic_DNA"/>
</dbReference>
<dbReference type="InterPro" id="IPR025344">
    <property type="entry name" value="CDP1-like_IMS"/>
</dbReference>
<dbReference type="STRING" id="167542.P9515_14481"/>
<dbReference type="Pfam" id="PF13355">
    <property type="entry name" value="ARC6-like_IMS"/>
    <property type="match status" value="1"/>
</dbReference>
<dbReference type="OrthoDB" id="415891at2"/>
<accession>A2BXZ4</accession>
<evidence type="ECO:0000259" key="5">
    <source>
        <dbReference type="Pfam" id="PF25515"/>
    </source>
</evidence>
<dbReference type="Pfam" id="PF23468">
    <property type="entry name" value="ARC6"/>
    <property type="match status" value="1"/>
</dbReference>
<dbReference type="AlphaFoldDB" id="A2BXZ4"/>
<reference evidence="6 7" key="1">
    <citation type="journal article" date="2007" name="PLoS Genet.">
        <title>Patterns and implications of gene gain and loss in the evolution of Prochlorococcus.</title>
        <authorList>
            <person name="Kettler G.C."/>
            <person name="Martiny A.C."/>
            <person name="Huang K."/>
            <person name="Zucker J."/>
            <person name="Coleman M.L."/>
            <person name="Rodrigue S."/>
            <person name="Chen F."/>
            <person name="Lapidus A."/>
            <person name="Ferriera S."/>
            <person name="Johnson J."/>
            <person name="Steglich C."/>
            <person name="Church G.M."/>
            <person name="Richardson P."/>
            <person name="Chisholm S.W."/>
        </authorList>
    </citation>
    <scope>NUCLEOTIDE SEQUENCE [LARGE SCALE GENOMIC DNA]</scope>
    <source>
        <strain evidence="6 7">MIT 9515</strain>
    </source>
</reference>
<keyword evidence="2" id="KW-0812">Transmembrane</keyword>
<keyword evidence="2" id="KW-0472">Membrane</keyword>
<dbReference type="Pfam" id="PF25515">
    <property type="entry name" value="Arm_PDR"/>
    <property type="match status" value="1"/>
</dbReference>